<proteinExistence type="inferred from homology"/>
<keyword evidence="3" id="KW-0645">Protease</keyword>
<dbReference type="GO" id="GO:0008270">
    <property type="term" value="F:zinc ion binding"/>
    <property type="evidence" value="ECO:0007669"/>
    <property type="project" value="TreeGrafter"/>
</dbReference>
<dbReference type="GO" id="GO:0008233">
    <property type="term" value="F:peptidase activity"/>
    <property type="evidence" value="ECO:0007669"/>
    <property type="project" value="UniProtKB-KW"/>
</dbReference>
<dbReference type="GO" id="GO:0016603">
    <property type="term" value="F:glutaminyl-peptide cyclotransferase activity"/>
    <property type="evidence" value="ECO:0007669"/>
    <property type="project" value="InterPro"/>
</dbReference>
<keyword evidence="3" id="KW-0732">Signal</keyword>
<dbReference type="AlphaFoldDB" id="I2G4B4"/>
<feature type="domain" description="Peptidase M28" evidence="4">
    <location>
        <begin position="138"/>
        <end position="391"/>
    </location>
</feature>
<dbReference type="HOGENOM" id="CLU_045003_1_2_1"/>
<evidence type="ECO:0000313" key="6">
    <source>
        <dbReference type="Proteomes" id="UP000006174"/>
    </source>
</evidence>
<keyword evidence="3" id="KW-0378">Hydrolase</keyword>
<dbReference type="OrthoDB" id="3907302at2759"/>
<organism evidence="5 6">
    <name type="scientific">Ustilago hordei</name>
    <name type="common">Barley covered smut fungus</name>
    <dbReference type="NCBI Taxonomy" id="120017"/>
    <lineage>
        <taxon>Eukaryota</taxon>
        <taxon>Fungi</taxon>
        <taxon>Dikarya</taxon>
        <taxon>Basidiomycota</taxon>
        <taxon>Ustilaginomycotina</taxon>
        <taxon>Ustilaginomycetes</taxon>
        <taxon>Ustilaginales</taxon>
        <taxon>Ustilaginaceae</taxon>
        <taxon>Ustilago</taxon>
    </lineage>
</organism>
<dbReference type="EC" id="3.4.-.-" evidence="3"/>
<dbReference type="InterPro" id="IPR007484">
    <property type="entry name" value="Peptidase_M28"/>
</dbReference>
<name>I2G4B4_USTHO</name>
<keyword evidence="3" id="KW-0862">Zinc</keyword>
<evidence type="ECO:0000313" key="5">
    <source>
        <dbReference type="EMBL" id="CCF54007.1"/>
    </source>
</evidence>
<dbReference type="PANTHER" id="PTHR12283:SF6">
    <property type="entry name" value="GLUTAMINYL-PEPTIDE CYCLOTRANSFERASE-RELATED"/>
    <property type="match status" value="1"/>
</dbReference>
<dbReference type="STRING" id="1128400.I2G4B4"/>
<evidence type="ECO:0000256" key="2">
    <source>
        <dbReference type="ARBA" id="ARBA00023315"/>
    </source>
</evidence>
<dbReference type="Proteomes" id="UP000006174">
    <property type="component" value="Unassembled WGS sequence"/>
</dbReference>
<dbReference type="SUPFAM" id="SSF53187">
    <property type="entry name" value="Zn-dependent exopeptidases"/>
    <property type="match status" value="1"/>
</dbReference>
<keyword evidence="3" id="KW-0479">Metal-binding</keyword>
<dbReference type="EMBL" id="CAGI01000187">
    <property type="protein sequence ID" value="CCF54007.1"/>
    <property type="molecule type" value="Genomic_DNA"/>
</dbReference>
<dbReference type="eggNOG" id="KOG3946">
    <property type="taxonomic scope" value="Eukaryota"/>
</dbReference>
<dbReference type="Gene3D" id="3.40.630.10">
    <property type="entry name" value="Zn peptidases"/>
    <property type="match status" value="1"/>
</dbReference>
<evidence type="ECO:0000256" key="3">
    <source>
        <dbReference type="RuleBase" id="RU361240"/>
    </source>
</evidence>
<evidence type="ECO:0000259" key="4">
    <source>
        <dbReference type="Pfam" id="PF04389"/>
    </source>
</evidence>
<evidence type="ECO:0000256" key="1">
    <source>
        <dbReference type="ARBA" id="ARBA00022679"/>
    </source>
</evidence>
<dbReference type="InterPro" id="IPR037457">
    <property type="entry name" value="M28_QC"/>
</dbReference>
<protein>
    <recommendedName>
        <fullName evidence="3">Peptide hydrolase</fullName>
        <ecNumber evidence="3">3.4.-.-</ecNumber>
    </recommendedName>
</protein>
<dbReference type="InterPro" id="IPR040234">
    <property type="entry name" value="QC/QCL"/>
</dbReference>
<dbReference type="Pfam" id="PF04389">
    <property type="entry name" value="Peptidase_M28"/>
    <property type="match status" value="1"/>
</dbReference>
<dbReference type="PANTHER" id="PTHR12283">
    <property type="entry name" value="GLUTAMINYL-PEPTIDE CYCLOTRANSFERASE"/>
    <property type="match status" value="1"/>
</dbReference>
<comment type="caution">
    <text evidence="5">The sequence shown here is derived from an EMBL/GenBank/DDBJ whole genome shotgun (WGS) entry which is preliminary data.</text>
</comment>
<keyword evidence="1" id="KW-0808">Transferase</keyword>
<sequence>MSTHTSPLRRANALRTTSYLTLLLLLLAGLCTGHAIRSKTRNYPRFPASDVASISSLSDPAPHISLTDRKSFLSRILIPRPPDTPNSLSVRNSILSIFQSLTPSFPNANPTKTGKLGWHTLQHSFIASTPEGDKNMTNLIFTKNPSAPRKLIIAAHYDSKFFPRGSGMERFVGATDSAAPCAFIVDLAVALDDALDRRERGGAGKGRDTTLQLVFFDGEEAYRQWTSTDSIYGSSELAKHWGETYWNPSPSTSSSKSSRNLEARRFKNSYGPVQHIQTIEHMVLLDLLGAPNPTIPSYYDSTKWLHTAFTDAEKRLAKAGVLWPKASKGGESFFSNKKAWGGIEDDHLPFLRNGVPILHVIPSPFPNVWHKLSDNREALDYGTMYAWCMILRLVVAEYLELDVGGGMRKKGLRGDEVGAEGFDSIGKFKSKWLKWGRVELGMNVLSASSSPLDIYTKCRHMPKVRAFHLMSKCVNERD</sequence>
<keyword evidence="2" id="KW-0012">Acyltransferase</keyword>
<gene>
    <name evidence="5" type="ORF">UHOR_00439</name>
</gene>
<accession>I2G4B4</accession>
<comment type="similarity">
    <text evidence="3">Belongs to the peptidase M28 family.</text>
</comment>
<reference evidence="5 6" key="1">
    <citation type="journal article" date="2012" name="Plant Cell">
        <title>Genome comparison of barley and maize smut fungi reveals targeted loss of RNA silencing components and species-specific presence of transposable elements.</title>
        <authorList>
            <person name="Laurie J.D."/>
            <person name="Ali S."/>
            <person name="Linning R."/>
            <person name="Mannhaupt G."/>
            <person name="Wong P."/>
            <person name="Gueldener U."/>
            <person name="Muensterkoetter M."/>
            <person name="Moore R."/>
            <person name="Kahmann R."/>
            <person name="Bakkeren G."/>
            <person name="Schirawski J."/>
        </authorList>
    </citation>
    <scope>NUCLEOTIDE SEQUENCE [LARGE SCALE GENOMIC DNA]</scope>
    <source>
        <strain evidence="6">Uh4875-4</strain>
    </source>
</reference>
<dbReference type="OMA" id="TPFPSFW"/>
<dbReference type="GO" id="GO:0006508">
    <property type="term" value="P:proteolysis"/>
    <property type="evidence" value="ECO:0007669"/>
    <property type="project" value="UniProtKB-KW"/>
</dbReference>
<keyword evidence="6" id="KW-1185">Reference proteome</keyword>
<feature type="signal peptide" evidence="3">
    <location>
        <begin position="1"/>
        <end position="35"/>
    </location>
</feature>
<feature type="chain" id="PRO_5005135818" description="Peptide hydrolase" evidence="3">
    <location>
        <begin position="36"/>
        <end position="478"/>
    </location>
</feature>
<dbReference type="CDD" id="cd03880">
    <property type="entry name" value="M28_QC_like"/>
    <property type="match status" value="1"/>
</dbReference>